<accession>A0A2A6DXE8</accession>
<dbReference type="EMBL" id="MOXJ01000039">
    <property type="protein sequence ID" value="PDO09434.1"/>
    <property type="molecule type" value="Genomic_DNA"/>
</dbReference>
<reference evidence="1 2" key="1">
    <citation type="submission" date="2016-12" db="EMBL/GenBank/DDBJ databases">
        <title>Candidatus Reconcilibacillus cellulovorans genome.</title>
        <authorList>
            <person name="Kolinko S."/>
            <person name="Wu Y.-W."/>
            <person name="Tachea F."/>
            <person name="Denzel E."/>
            <person name="Hiras J."/>
            <person name="Baecker N."/>
            <person name="Chan L.J."/>
            <person name="Eichorst S.A."/>
            <person name="Frey D."/>
            <person name="Adams P.D."/>
            <person name="Pray T."/>
            <person name="Tanjore D."/>
            <person name="Petzold C.J."/>
            <person name="Gladden J.M."/>
            <person name="Simmons B.A."/>
            <person name="Singer S.W."/>
        </authorList>
    </citation>
    <scope>NUCLEOTIDE SEQUENCE [LARGE SCALE GENOMIC DNA]</scope>
    <source>
        <strain evidence="1">JTherm</strain>
    </source>
</reference>
<gene>
    <name evidence="1" type="ORF">BLM47_12460</name>
</gene>
<protein>
    <submittedName>
        <fullName evidence="1">Uncharacterized protein</fullName>
    </submittedName>
</protein>
<dbReference type="Proteomes" id="UP000243688">
    <property type="component" value="Unassembled WGS sequence"/>
</dbReference>
<evidence type="ECO:0000313" key="1">
    <source>
        <dbReference type="EMBL" id="PDO09434.1"/>
    </source>
</evidence>
<sequence>MGFYQNCFAELGERTVVDSKGSWTISHVCRNRYIPECRHHYTVSIQFKPNLLRIPKASPWGVTGGIFMRGCEDIEMMKRRIKDYVGYTPSADVLDAFWTHFTVLRDAYEAEDAFYAAQDRENADRLLMELENLAVLRFEKGEEKQAPKHRFDRNRPPMDVYLTEGEYRLAVEAQKVLNGHAYVEPYSVFGRSGHLADFNERIQTRIDEIKRSREIEARQEKRKRLRGLLDTDPEFRRLVANAMAAAKESRAGKTEYELAFRYFGYVSSLEEYRKVYSQFSELMKQFGLETYETDLLVSLGREYLAEGEMLPVPVAPFERPEGIFYQDWICTENRFYQVDRVGRLYVYVAGDRFLKREVRPFVWMESPAVDSLESAIFDHLVWLHNTKFIPYAYELAPAEAVKKLFLIWRRLVVSAYQRRIQYERHPFKKKAAQLFADAIRCLQLLEQRDQLVKLLSVYPQSALAEIEQEIRELAERNQIARALVKDGMAAVMKKVPLIKLL</sequence>
<dbReference type="AlphaFoldDB" id="A0A2A6DXE8"/>
<name>A0A2A6DXE8_9BACL</name>
<organism evidence="1 2">
    <name type="scientific">Candidatus Reconcilbacillus cellulovorans</name>
    <dbReference type="NCBI Taxonomy" id="1906605"/>
    <lineage>
        <taxon>Bacteria</taxon>
        <taxon>Bacillati</taxon>
        <taxon>Bacillota</taxon>
        <taxon>Bacilli</taxon>
        <taxon>Bacillales</taxon>
        <taxon>Paenibacillaceae</taxon>
        <taxon>Candidatus Reconcilbacillus</taxon>
    </lineage>
</organism>
<comment type="caution">
    <text evidence="1">The sequence shown here is derived from an EMBL/GenBank/DDBJ whole genome shotgun (WGS) entry which is preliminary data.</text>
</comment>
<evidence type="ECO:0000313" key="2">
    <source>
        <dbReference type="Proteomes" id="UP000243688"/>
    </source>
</evidence>
<proteinExistence type="predicted"/>